<accession>E1Z5V4</accession>
<dbReference type="KEGG" id="cvr:CHLNCDRAFT_140643"/>
<proteinExistence type="predicted"/>
<dbReference type="InParanoid" id="E1Z5V4"/>
<feature type="chain" id="PRO_5003155994" evidence="1">
    <location>
        <begin position="22"/>
        <end position="373"/>
    </location>
</feature>
<organism evidence="3">
    <name type="scientific">Chlorella variabilis</name>
    <name type="common">Green alga</name>
    <dbReference type="NCBI Taxonomy" id="554065"/>
    <lineage>
        <taxon>Eukaryota</taxon>
        <taxon>Viridiplantae</taxon>
        <taxon>Chlorophyta</taxon>
        <taxon>core chlorophytes</taxon>
        <taxon>Trebouxiophyceae</taxon>
        <taxon>Chlorellales</taxon>
        <taxon>Chlorellaceae</taxon>
        <taxon>Chlorella clade</taxon>
        <taxon>Chlorella</taxon>
    </lineage>
</organism>
<sequence>MRGAGRGHVLLLLLSLTPALGLQLNRPCGNYTDCCTNVCDPTKLKPHQVFEGIFLAADTLSDFFDGITDGLQWFSGLGDIGLGIFNGVNAEDDPAWARYNLDKDLVKEQDYLACEINAAVSTAVYTLETFMAEDRLTEFNNEVAGIQAQIQDRCPAWNCLNYTAVAPSKRNKAACDDCVQGMRNVKECGGVKTWDPTSPVTCTYPGTNVVGVCDTDGRCYRSGLSYERVVEDVQQIHDAFFLSDAIKNFRALDQFTDPGAILAYAKAALIKVTLLQQLIMLYAAEGGDTESRVDHTSFQHLKDLTEQYSTGTSWALGNMSDLANKNATLNKEVCDPLGDNQYCMSTRRVDGGVTYHVPGCDDVHDPYDFKDAY</sequence>
<reference evidence="2 3" key="1">
    <citation type="journal article" date="2010" name="Plant Cell">
        <title>The Chlorella variabilis NC64A genome reveals adaptation to photosymbiosis, coevolution with viruses, and cryptic sex.</title>
        <authorList>
            <person name="Blanc G."/>
            <person name="Duncan G."/>
            <person name="Agarkova I."/>
            <person name="Borodovsky M."/>
            <person name="Gurnon J."/>
            <person name="Kuo A."/>
            <person name="Lindquist E."/>
            <person name="Lucas S."/>
            <person name="Pangilinan J."/>
            <person name="Polle J."/>
            <person name="Salamov A."/>
            <person name="Terry A."/>
            <person name="Yamada T."/>
            <person name="Dunigan D.D."/>
            <person name="Grigoriev I.V."/>
            <person name="Claverie J.M."/>
            <person name="Van Etten J.L."/>
        </authorList>
    </citation>
    <scope>NUCLEOTIDE SEQUENCE [LARGE SCALE GENOMIC DNA]</scope>
    <source>
        <strain evidence="2 3">NC64A</strain>
    </source>
</reference>
<dbReference type="GeneID" id="17358175"/>
<name>E1Z5V4_CHLVA</name>
<keyword evidence="3" id="KW-1185">Reference proteome</keyword>
<dbReference type="AlphaFoldDB" id="E1Z5V4"/>
<evidence type="ECO:0000313" key="2">
    <source>
        <dbReference type="EMBL" id="EFN58539.1"/>
    </source>
</evidence>
<dbReference type="Proteomes" id="UP000008141">
    <property type="component" value="Unassembled WGS sequence"/>
</dbReference>
<dbReference type="OrthoDB" id="10449195at2759"/>
<keyword evidence="1" id="KW-0732">Signal</keyword>
<dbReference type="RefSeq" id="XP_005850641.1">
    <property type="nucleotide sequence ID" value="XM_005850579.1"/>
</dbReference>
<protein>
    <submittedName>
        <fullName evidence="2">Expressed protein</fullName>
    </submittedName>
</protein>
<evidence type="ECO:0000313" key="3">
    <source>
        <dbReference type="Proteomes" id="UP000008141"/>
    </source>
</evidence>
<evidence type="ECO:0000256" key="1">
    <source>
        <dbReference type="SAM" id="SignalP"/>
    </source>
</evidence>
<dbReference type="EMBL" id="GL433837">
    <property type="protein sequence ID" value="EFN58539.1"/>
    <property type="molecule type" value="Genomic_DNA"/>
</dbReference>
<gene>
    <name evidence="2" type="ORF">CHLNCDRAFT_140643</name>
</gene>
<feature type="signal peptide" evidence="1">
    <location>
        <begin position="1"/>
        <end position="21"/>
    </location>
</feature>